<evidence type="ECO:0000313" key="4">
    <source>
        <dbReference type="EMBL" id="ORX42142.1"/>
    </source>
</evidence>
<keyword evidence="3" id="KW-0472">Membrane</keyword>
<gene>
    <name evidence="4" type="ORF">BCR36DRAFT_362920</name>
</gene>
<reference evidence="4 5" key="2">
    <citation type="submission" date="2016-08" db="EMBL/GenBank/DDBJ databases">
        <title>Pervasive Adenine N6-methylation of Active Genes in Fungi.</title>
        <authorList>
            <consortium name="DOE Joint Genome Institute"/>
            <person name="Mondo S.J."/>
            <person name="Dannebaum R.O."/>
            <person name="Kuo R.C."/>
            <person name="Labutti K."/>
            <person name="Haridas S."/>
            <person name="Kuo A."/>
            <person name="Salamov A."/>
            <person name="Ahrendt S.R."/>
            <person name="Lipzen A."/>
            <person name="Sullivan W."/>
            <person name="Andreopoulos W.B."/>
            <person name="Clum A."/>
            <person name="Lindquist E."/>
            <person name="Daum C."/>
            <person name="Ramamoorthy G.K."/>
            <person name="Gryganskyi A."/>
            <person name="Culley D."/>
            <person name="Magnuson J.K."/>
            <person name="James T.Y."/>
            <person name="O'Malley M.A."/>
            <person name="Stajich J.E."/>
            <person name="Spatafora J.W."/>
            <person name="Visel A."/>
            <person name="Grigoriev I.V."/>
        </authorList>
    </citation>
    <scope>NUCLEOTIDE SEQUENCE [LARGE SCALE GENOMIC DNA]</scope>
    <source>
        <strain evidence="5">finn</strain>
    </source>
</reference>
<keyword evidence="1" id="KW-0175">Coiled coil</keyword>
<feature type="transmembrane region" description="Helical" evidence="3">
    <location>
        <begin position="302"/>
        <end position="327"/>
    </location>
</feature>
<feature type="coiled-coil region" evidence="1">
    <location>
        <begin position="248"/>
        <end position="287"/>
    </location>
</feature>
<organism evidence="4 5">
    <name type="scientific">Piromyces finnis</name>
    <dbReference type="NCBI Taxonomy" id="1754191"/>
    <lineage>
        <taxon>Eukaryota</taxon>
        <taxon>Fungi</taxon>
        <taxon>Fungi incertae sedis</taxon>
        <taxon>Chytridiomycota</taxon>
        <taxon>Chytridiomycota incertae sedis</taxon>
        <taxon>Neocallimastigomycetes</taxon>
        <taxon>Neocallimastigales</taxon>
        <taxon>Neocallimastigaceae</taxon>
        <taxon>Piromyces</taxon>
    </lineage>
</organism>
<keyword evidence="5" id="KW-1185">Reference proteome</keyword>
<accession>A0A1Y1UXA7</accession>
<dbReference type="AlphaFoldDB" id="A0A1Y1UXA7"/>
<reference evidence="4 5" key="1">
    <citation type="submission" date="2016-08" db="EMBL/GenBank/DDBJ databases">
        <title>Genomes of anaerobic fungi encode conserved fungal cellulosomes for biomass hydrolysis.</title>
        <authorList>
            <consortium name="DOE Joint Genome Institute"/>
            <person name="Haitjema C.H."/>
            <person name="Gilmore S.P."/>
            <person name="Henske J.K."/>
            <person name="Solomon K.V."/>
            <person name="De Groot R."/>
            <person name="Kuo A."/>
            <person name="Mondo S.J."/>
            <person name="Salamov A.A."/>
            <person name="Labutti K."/>
            <person name="Zhao Z."/>
            <person name="Chiniquy J."/>
            <person name="Barry K."/>
            <person name="Brewer H.M."/>
            <person name="Purvine S.O."/>
            <person name="Wright A.T."/>
            <person name="Boxma B."/>
            <person name="Van Alen T."/>
            <person name="Hackstein J.H."/>
            <person name="Baker S.E."/>
            <person name="Grigoriev I.V."/>
            <person name="O'Malley M.A."/>
        </authorList>
    </citation>
    <scope>NUCLEOTIDE SEQUENCE [LARGE SCALE GENOMIC DNA]</scope>
    <source>
        <strain evidence="5">finn</strain>
    </source>
</reference>
<dbReference type="Proteomes" id="UP000193719">
    <property type="component" value="Unassembled WGS sequence"/>
</dbReference>
<dbReference type="EMBL" id="MCFH01000070">
    <property type="protein sequence ID" value="ORX42142.1"/>
    <property type="molecule type" value="Genomic_DNA"/>
</dbReference>
<dbReference type="OrthoDB" id="10493454at2759"/>
<evidence type="ECO:0000313" key="5">
    <source>
        <dbReference type="Proteomes" id="UP000193719"/>
    </source>
</evidence>
<name>A0A1Y1UXA7_9FUNG</name>
<feature type="transmembrane region" description="Helical" evidence="3">
    <location>
        <begin position="199"/>
        <end position="225"/>
    </location>
</feature>
<evidence type="ECO:0008006" key="6">
    <source>
        <dbReference type="Google" id="ProtNLM"/>
    </source>
</evidence>
<keyword evidence="3" id="KW-1133">Transmembrane helix</keyword>
<sequence length="334" mass="38497">MICRENIITVIYKHNNINKNIIKNTISKYYKNINLDKPSSININISRNVSSKALNLNTGLNNIRPLPTIQNKCSYSTLNSHITKNGYKESLTFGVIDVPKEKLNNNDIINTMTFSIYNKRFMSSLQKFNKSTIDQKINSTKYIVQNMTYTTEAKPINNNKEKTNTGNSNTTNKEQAYSQNSNNKTKEKQKNLMDVIREYGIIAVIIYLSLTALFYFPTLAVVLYYDLDPDELYKQSKEYISNLGKRVINKIKGKVEYIEETLEEAKQKKLERKNESTEISITKADENDDPTTKRKKLFKKLVVTYAIAQVISPPKSLITIMVTPYIAKILRKRI</sequence>
<evidence type="ECO:0000256" key="3">
    <source>
        <dbReference type="SAM" id="Phobius"/>
    </source>
</evidence>
<feature type="region of interest" description="Disordered" evidence="2">
    <location>
        <begin position="153"/>
        <end position="186"/>
    </location>
</feature>
<protein>
    <recommendedName>
        <fullName evidence="6">DUF1279 domain-containing protein</fullName>
    </recommendedName>
</protein>
<feature type="compositionally biased region" description="Low complexity" evidence="2">
    <location>
        <begin position="164"/>
        <end position="173"/>
    </location>
</feature>
<evidence type="ECO:0000256" key="1">
    <source>
        <dbReference type="SAM" id="Coils"/>
    </source>
</evidence>
<keyword evidence="3" id="KW-0812">Transmembrane</keyword>
<feature type="compositionally biased region" description="Polar residues" evidence="2">
    <location>
        <begin position="174"/>
        <end position="183"/>
    </location>
</feature>
<proteinExistence type="predicted"/>
<evidence type="ECO:0000256" key="2">
    <source>
        <dbReference type="SAM" id="MobiDB-lite"/>
    </source>
</evidence>
<comment type="caution">
    <text evidence="4">The sequence shown here is derived from an EMBL/GenBank/DDBJ whole genome shotgun (WGS) entry which is preliminary data.</text>
</comment>